<sequence>MGCSISSWLLGAALLATADGLVASPRYAPQLRTPPAALAHVAAVHLAPAARPVALARPVAAARGAEVRMAVKESVTRSAVKAIGWRFTAGIVTAITSYFFTKSLAAAAAIVGWDLCSKSVTMFIGERLWNKSDWGKDTAAKGADDAKR</sequence>
<feature type="domain" description="DUF2061" evidence="2">
    <location>
        <begin position="80"/>
        <end position="130"/>
    </location>
</feature>
<dbReference type="GeneID" id="17263193"/>
<evidence type="ECO:0000259" key="2">
    <source>
        <dbReference type="Pfam" id="PF09834"/>
    </source>
</evidence>
<accession>R1C4H8</accession>
<dbReference type="KEGG" id="ehx:EMIHUDRAFT_256030"/>
<dbReference type="InterPro" id="IPR018638">
    <property type="entry name" value="DUF2061_membrane"/>
</dbReference>
<feature type="signal peptide" evidence="1">
    <location>
        <begin position="1"/>
        <end position="23"/>
    </location>
</feature>
<evidence type="ECO:0000256" key="1">
    <source>
        <dbReference type="SAM" id="SignalP"/>
    </source>
</evidence>
<gene>
    <name evidence="3" type="ORF">EMIHUDRAFT_256030</name>
</gene>
<evidence type="ECO:0000313" key="3">
    <source>
        <dbReference type="EMBL" id="EOD17042.1"/>
    </source>
</evidence>
<proteinExistence type="predicted"/>
<protein>
    <recommendedName>
        <fullName evidence="2">DUF2061 domain-containing protein</fullName>
    </recommendedName>
</protein>
<keyword evidence="1" id="KW-0732">Signal</keyword>
<dbReference type="HOGENOM" id="CLU_1772997_0_0_1"/>
<organism evidence="3">
    <name type="scientific">Emiliania huxleyi</name>
    <name type="common">Coccolithophore</name>
    <name type="synonym">Pontosphaera huxleyi</name>
    <dbReference type="NCBI Taxonomy" id="2903"/>
    <lineage>
        <taxon>Eukaryota</taxon>
        <taxon>Haptista</taxon>
        <taxon>Haptophyta</taxon>
        <taxon>Prymnesiophyceae</taxon>
        <taxon>Isochrysidales</taxon>
        <taxon>Noelaerhabdaceae</taxon>
        <taxon>Emiliania</taxon>
    </lineage>
</organism>
<dbReference type="Pfam" id="PF09834">
    <property type="entry name" value="DUF2061"/>
    <property type="match status" value="1"/>
</dbReference>
<feature type="chain" id="PRO_5009974847" description="DUF2061 domain-containing protein" evidence="1">
    <location>
        <begin position="24"/>
        <end position="148"/>
    </location>
</feature>
<dbReference type="AlphaFoldDB" id="R1C4H8"/>
<reference evidence="3" key="1">
    <citation type="submission" date="2012-07" db="EMBL/GenBank/DDBJ databases">
        <title>Genome variability drives Emilianias global distribution.</title>
        <authorList>
            <consortium name="DOE Joint Genome Institute"/>
            <person name="Read B."/>
            <person name="Kegel J."/>
            <person name="Klute M."/>
            <person name="Kuo A."/>
            <person name="Lefebvre S.C."/>
            <person name="Maumus F."/>
            <person name="Mayer C."/>
            <person name="Miller J."/>
            <person name="Allen A."/>
            <person name="Bidle K."/>
            <person name="Borodovsky M."/>
            <person name="Bowler C."/>
            <person name="Brownlee C."/>
            <person name="Claverie J.-M."/>
            <person name="Cock M."/>
            <person name="De Vargas C."/>
            <person name="Elias M."/>
            <person name="Frickenhaus S."/>
            <person name="Gladyshev V.N."/>
            <person name="Gonzalez K."/>
            <person name="Guda C."/>
            <person name="Hadaegh A."/>
            <person name="Herman E."/>
            <person name="Iglesias-Rodriguez D."/>
            <person name="Jones B."/>
            <person name="Lawson T."/>
            <person name="Leese F."/>
            <person name="Lin Y.-C."/>
            <person name="Lindquist E."/>
            <person name="Lobanov A."/>
            <person name="Lucas S."/>
            <person name="Malik S.-H.B."/>
            <person name="Marsh M.E."/>
            <person name="Mock T."/>
            <person name="Monier A."/>
            <person name="Moreau H."/>
            <person name="Mueller-Roeber B."/>
            <person name="Napier J."/>
            <person name="Ogata H."/>
            <person name="Parker M."/>
            <person name="Probert I."/>
            <person name="Quesneville H."/>
            <person name="Raines C."/>
            <person name="Rensing S."/>
            <person name="Riano-Pachon D.M."/>
            <person name="Richier S."/>
            <person name="Rokitta S."/>
            <person name="Salamov A."/>
            <person name="Sarno A.F."/>
            <person name="Schmutz J."/>
            <person name="Schroeder D."/>
            <person name="Shiraiwa Y."/>
            <person name="Soanes D.M."/>
            <person name="Valentin K."/>
            <person name="Van Der Giezen M."/>
            <person name="Van Der Peer Y."/>
            <person name="Vardi A."/>
            <person name="Verret F."/>
            <person name="Von Dassow P."/>
            <person name="Wheeler G."/>
            <person name="Williams B."/>
            <person name="Wilson W."/>
            <person name="Wolfe G."/>
            <person name="Wurch L.L."/>
            <person name="Young J."/>
            <person name="Dacks J.B."/>
            <person name="Delwiche C.F."/>
            <person name="Dyhrman S."/>
            <person name="Glockner G."/>
            <person name="John U."/>
            <person name="Richards T."/>
            <person name="Worden A.Z."/>
            <person name="Zhang X."/>
            <person name="Grigoriev I.V."/>
        </authorList>
    </citation>
    <scope>NUCLEOTIDE SEQUENCE</scope>
    <source>
        <strain evidence="3">CCMP1516</strain>
    </source>
</reference>
<dbReference type="EMBL" id="KB866633">
    <property type="protein sequence ID" value="EOD17042.1"/>
    <property type="molecule type" value="Genomic_DNA"/>
</dbReference>
<feature type="non-terminal residue" evidence="3">
    <location>
        <position position="148"/>
    </location>
</feature>
<dbReference type="RefSeq" id="XP_005769471.1">
    <property type="nucleotide sequence ID" value="XM_005769414.1"/>
</dbReference>
<name>R1C4H8_EMIHU</name>